<dbReference type="PANTHER" id="PTHR45867">
    <property type="entry name" value="PURPLE ACID PHOSPHATASE"/>
    <property type="match status" value="1"/>
</dbReference>
<name>A0A919YMX0_9BACL</name>
<gene>
    <name evidence="4" type="ORF">J40TS1_24700</name>
</gene>
<dbReference type="Pfam" id="PF16656">
    <property type="entry name" value="Pur_ac_phosph_N"/>
    <property type="match status" value="1"/>
</dbReference>
<dbReference type="InterPro" id="IPR029052">
    <property type="entry name" value="Metallo-depent_PP-like"/>
</dbReference>
<dbReference type="SUPFAM" id="SSF49363">
    <property type="entry name" value="Purple acid phosphatase, N-terminal domain"/>
    <property type="match status" value="1"/>
</dbReference>
<sequence>MKKYTIAFIALIAFMLLVVGSIEWLKEKEQKGTEIDVAVETEAATDAEARTGVGAKTGTKAGAEAGAGPEAGAEVENSIYGMTLSFANEQQRVFTWLSDERYEQSGLQIKKKAESWQQGSTVLLEAELASYSNENGQQLYSYTATLDQLEEQQTYTYRVVAADKVISQEYSFTTYGEQEESFQFIHVTDSQGVTEADYAQWGITLRQAQLAAPQARFIVHGGDLTDDPAKEQEWKWFYSKAEALTSVPFFPTTGNHELVDDDASSYAIRFRMPANGANALSEQTTYYMSYQNLLLISMNTEEAIDEQTIWLQEVLEQHADSYDWIVVSMHRGVYGASRFKKAEDWTKLFDEYGVDLVLQGHNHSYSRSYPLVKGEAAAGDGQGTVYVTLNAAGSKLNDKKKEKAYQAVAFQNGKQMYAIVDVSSKELTYSAYDVDGQLLDQFTLEPS</sequence>
<protein>
    <recommendedName>
        <fullName evidence="6">Metallophosphoesterase</fullName>
    </recommendedName>
</protein>
<feature type="domain" description="Purple acid phosphatase N-terminal" evidence="3">
    <location>
        <begin position="82"/>
        <end position="174"/>
    </location>
</feature>
<dbReference type="InterPro" id="IPR015914">
    <property type="entry name" value="PAPs_N"/>
</dbReference>
<dbReference type="RefSeq" id="WP_213515460.1">
    <property type="nucleotide sequence ID" value="NZ_BOSE01000004.1"/>
</dbReference>
<dbReference type="Gene3D" id="3.60.21.10">
    <property type="match status" value="1"/>
</dbReference>
<comment type="caution">
    <text evidence="4">The sequence shown here is derived from an EMBL/GenBank/DDBJ whole genome shotgun (WGS) entry which is preliminary data.</text>
</comment>
<keyword evidence="1" id="KW-0732">Signal</keyword>
<organism evidence="4 5">
    <name type="scientific">Paenibacillus montaniterrae</name>
    <dbReference type="NCBI Taxonomy" id="429341"/>
    <lineage>
        <taxon>Bacteria</taxon>
        <taxon>Bacillati</taxon>
        <taxon>Bacillota</taxon>
        <taxon>Bacilli</taxon>
        <taxon>Bacillales</taxon>
        <taxon>Paenibacillaceae</taxon>
        <taxon>Paenibacillus</taxon>
    </lineage>
</organism>
<dbReference type="GO" id="GO:0003993">
    <property type="term" value="F:acid phosphatase activity"/>
    <property type="evidence" value="ECO:0007669"/>
    <property type="project" value="InterPro"/>
</dbReference>
<dbReference type="InterPro" id="IPR004843">
    <property type="entry name" value="Calcineurin-like_PHP"/>
</dbReference>
<keyword evidence="5" id="KW-1185">Reference proteome</keyword>
<accession>A0A919YMX0</accession>
<proteinExistence type="predicted"/>
<feature type="domain" description="Calcineurin-like phosphoesterase" evidence="2">
    <location>
        <begin position="184"/>
        <end position="365"/>
    </location>
</feature>
<dbReference type="Pfam" id="PF00149">
    <property type="entry name" value="Metallophos"/>
    <property type="match status" value="1"/>
</dbReference>
<dbReference type="AlphaFoldDB" id="A0A919YMX0"/>
<reference evidence="4" key="1">
    <citation type="submission" date="2021-03" db="EMBL/GenBank/DDBJ databases">
        <title>Antimicrobial resistance genes in bacteria isolated from Japanese honey, and their potential for conferring macrolide and lincosamide resistance in the American foulbrood pathogen Paenibacillus larvae.</title>
        <authorList>
            <person name="Okamoto M."/>
            <person name="Kumagai M."/>
            <person name="Kanamori H."/>
            <person name="Takamatsu D."/>
        </authorList>
    </citation>
    <scope>NUCLEOTIDE SEQUENCE</scope>
    <source>
        <strain evidence="4">J40TS1</strain>
    </source>
</reference>
<dbReference type="Proteomes" id="UP000683139">
    <property type="component" value="Unassembled WGS sequence"/>
</dbReference>
<evidence type="ECO:0000313" key="5">
    <source>
        <dbReference type="Proteomes" id="UP000683139"/>
    </source>
</evidence>
<evidence type="ECO:0000256" key="1">
    <source>
        <dbReference type="ARBA" id="ARBA00022729"/>
    </source>
</evidence>
<dbReference type="PANTHER" id="PTHR45867:SF3">
    <property type="entry name" value="ACID PHOSPHATASE TYPE 7"/>
    <property type="match status" value="1"/>
</dbReference>
<evidence type="ECO:0000259" key="3">
    <source>
        <dbReference type="Pfam" id="PF16656"/>
    </source>
</evidence>
<dbReference type="SUPFAM" id="SSF56300">
    <property type="entry name" value="Metallo-dependent phosphatases"/>
    <property type="match status" value="1"/>
</dbReference>
<evidence type="ECO:0008006" key="6">
    <source>
        <dbReference type="Google" id="ProtNLM"/>
    </source>
</evidence>
<dbReference type="EMBL" id="BOSE01000004">
    <property type="protein sequence ID" value="GIP16828.1"/>
    <property type="molecule type" value="Genomic_DNA"/>
</dbReference>
<evidence type="ECO:0000259" key="2">
    <source>
        <dbReference type="Pfam" id="PF00149"/>
    </source>
</evidence>
<evidence type="ECO:0000313" key="4">
    <source>
        <dbReference type="EMBL" id="GIP16828.1"/>
    </source>
</evidence>
<dbReference type="InterPro" id="IPR008963">
    <property type="entry name" value="Purple_acid_Pase-like_N"/>
</dbReference>
<dbReference type="Gene3D" id="2.60.40.380">
    <property type="entry name" value="Purple acid phosphatase-like, N-terminal"/>
    <property type="match status" value="1"/>
</dbReference>
<dbReference type="GO" id="GO:0046872">
    <property type="term" value="F:metal ion binding"/>
    <property type="evidence" value="ECO:0007669"/>
    <property type="project" value="InterPro"/>
</dbReference>